<organism evidence="11 12">
    <name type="scientific">Elysia crispata</name>
    <name type="common">lettuce slug</name>
    <dbReference type="NCBI Taxonomy" id="231223"/>
    <lineage>
        <taxon>Eukaryota</taxon>
        <taxon>Metazoa</taxon>
        <taxon>Spiralia</taxon>
        <taxon>Lophotrochozoa</taxon>
        <taxon>Mollusca</taxon>
        <taxon>Gastropoda</taxon>
        <taxon>Heterobranchia</taxon>
        <taxon>Euthyneura</taxon>
        <taxon>Panpulmonata</taxon>
        <taxon>Sacoglossa</taxon>
        <taxon>Placobranchoidea</taxon>
        <taxon>Plakobranchidae</taxon>
        <taxon>Elysia</taxon>
    </lineage>
</organism>
<feature type="compositionally biased region" description="Acidic residues" evidence="10">
    <location>
        <begin position="117"/>
        <end position="128"/>
    </location>
</feature>
<dbReference type="Proteomes" id="UP001283361">
    <property type="component" value="Unassembled WGS sequence"/>
</dbReference>
<feature type="region of interest" description="Disordered" evidence="10">
    <location>
        <begin position="113"/>
        <end position="156"/>
    </location>
</feature>
<dbReference type="PANTHER" id="PTHR16523:SF6">
    <property type="entry name" value="PEST PROTEOLYTIC SIGNAL-CONTAINING NUCLEAR PROTEIN"/>
    <property type="match status" value="1"/>
</dbReference>
<comment type="caution">
    <text evidence="11">The sequence shown here is derived from an EMBL/GenBank/DDBJ whole genome shotgun (WGS) entry which is preliminary data.</text>
</comment>
<keyword evidence="12" id="KW-1185">Reference proteome</keyword>
<dbReference type="AlphaFoldDB" id="A0AAE1ECS1"/>
<feature type="compositionally biased region" description="Polar residues" evidence="10">
    <location>
        <begin position="139"/>
        <end position="149"/>
    </location>
</feature>
<evidence type="ECO:0000256" key="3">
    <source>
        <dbReference type="ARBA" id="ARBA00011097"/>
    </source>
</evidence>
<accession>A0AAE1ECS1</accession>
<keyword evidence="8" id="KW-0539">Nucleus</keyword>
<dbReference type="InterPro" id="IPR029169">
    <property type="entry name" value="PCNP"/>
</dbReference>
<name>A0AAE1ECS1_9GAST</name>
<evidence type="ECO:0000256" key="10">
    <source>
        <dbReference type="SAM" id="MobiDB-lite"/>
    </source>
</evidence>
<dbReference type="PANTHER" id="PTHR16523">
    <property type="entry name" value="PEST PROTEOLYTIC SIGNAL-CONTAINING NUCLEAR PROTEIN"/>
    <property type="match status" value="1"/>
</dbReference>
<keyword evidence="6" id="KW-0832">Ubl conjugation</keyword>
<comment type="function">
    <text evidence="1">May be involved in cell cycle regulation.</text>
</comment>
<evidence type="ECO:0000256" key="9">
    <source>
        <dbReference type="ARBA" id="ARBA00023306"/>
    </source>
</evidence>
<gene>
    <name evidence="11" type="ORF">RRG08_013312</name>
</gene>
<evidence type="ECO:0000313" key="12">
    <source>
        <dbReference type="Proteomes" id="UP001283361"/>
    </source>
</evidence>
<feature type="region of interest" description="Disordered" evidence="10">
    <location>
        <begin position="1"/>
        <end position="38"/>
    </location>
</feature>
<keyword evidence="9" id="KW-0131">Cell cycle</keyword>
<proteinExistence type="predicted"/>
<reference evidence="11" key="1">
    <citation type="journal article" date="2023" name="G3 (Bethesda)">
        <title>A reference genome for the long-term kleptoplast-retaining sea slug Elysia crispata morphotype clarki.</title>
        <authorList>
            <person name="Eastman K.E."/>
            <person name="Pendleton A.L."/>
            <person name="Shaikh M.A."/>
            <person name="Suttiyut T."/>
            <person name="Ogas R."/>
            <person name="Tomko P."/>
            <person name="Gavelis G."/>
            <person name="Widhalm J.R."/>
            <person name="Wisecaver J.H."/>
        </authorList>
    </citation>
    <scope>NUCLEOTIDE SEQUENCE</scope>
    <source>
        <strain evidence="11">ECLA1</strain>
    </source>
</reference>
<dbReference type="Pfam" id="PF15473">
    <property type="entry name" value="PCNP"/>
    <property type="match status" value="1"/>
</dbReference>
<keyword evidence="5" id="KW-0597">Phosphoprotein</keyword>
<evidence type="ECO:0000256" key="4">
    <source>
        <dbReference type="ARBA" id="ARBA00022059"/>
    </source>
</evidence>
<comment type="subunit">
    <text evidence="3">Interacts with UHRF2/NIRF.</text>
</comment>
<evidence type="ECO:0000256" key="5">
    <source>
        <dbReference type="ARBA" id="ARBA00022553"/>
    </source>
</evidence>
<evidence type="ECO:0000256" key="2">
    <source>
        <dbReference type="ARBA" id="ARBA00004123"/>
    </source>
</evidence>
<dbReference type="GO" id="GO:0016567">
    <property type="term" value="P:protein ubiquitination"/>
    <property type="evidence" value="ECO:0007669"/>
    <property type="project" value="InterPro"/>
</dbReference>
<dbReference type="GO" id="GO:0005634">
    <property type="term" value="C:nucleus"/>
    <property type="evidence" value="ECO:0007669"/>
    <property type="project" value="UniProtKB-SubCell"/>
</dbReference>
<evidence type="ECO:0000256" key="7">
    <source>
        <dbReference type="ARBA" id="ARBA00022990"/>
    </source>
</evidence>
<dbReference type="EMBL" id="JAWDGP010000214">
    <property type="protein sequence ID" value="KAK3802829.1"/>
    <property type="molecule type" value="Genomic_DNA"/>
</dbReference>
<feature type="compositionally biased region" description="Basic and acidic residues" evidence="10">
    <location>
        <begin position="10"/>
        <end position="28"/>
    </location>
</feature>
<protein>
    <recommendedName>
        <fullName evidence="4">PEST proteolytic signal-containing nuclear protein</fullName>
    </recommendedName>
</protein>
<evidence type="ECO:0000256" key="8">
    <source>
        <dbReference type="ARBA" id="ARBA00023242"/>
    </source>
</evidence>
<dbReference type="GO" id="GO:0043161">
    <property type="term" value="P:proteasome-mediated ubiquitin-dependent protein catabolic process"/>
    <property type="evidence" value="ECO:0007669"/>
    <property type="project" value="TreeGrafter"/>
</dbReference>
<keyword evidence="7" id="KW-0007">Acetylation</keyword>
<evidence type="ECO:0000313" key="11">
    <source>
        <dbReference type="EMBL" id="KAK3802829.1"/>
    </source>
</evidence>
<evidence type="ECO:0000256" key="6">
    <source>
        <dbReference type="ARBA" id="ARBA00022843"/>
    </source>
</evidence>
<comment type="subcellular location">
    <subcellularLocation>
        <location evidence="2">Nucleus</location>
    </subcellularLocation>
</comment>
<sequence>MADSTSGTDSEPRDDGEIKSRSAEKRQSSEGVEEASAAKKINISIAPKPSAGLNQKISFNLGGATANTAKATSSFGKPEQAKVSVMPIKMSLGSSLQKTKEPPPVVQKSALAAKVFDEDEDSEGEEMPPEAKMRMKNIGRNTPTASGPNSYGKGKYGFVDRQKIIEKQLKEEMDKVSGDKKSAPK</sequence>
<evidence type="ECO:0000256" key="1">
    <source>
        <dbReference type="ARBA" id="ARBA00002646"/>
    </source>
</evidence>